<dbReference type="Gene3D" id="3.40.630.30">
    <property type="match status" value="1"/>
</dbReference>
<dbReference type="EMBL" id="DVGA01000034">
    <property type="protein sequence ID" value="HIQ78250.1"/>
    <property type="molecule type" value="Genomic_DNA"/>
</dbReference>
<dbReference type="PROSITE" id="PS51186">
    <property type="entry name" value="GNAT"/>
    <property type="match status" value="1"/>
</dbReference>
<comment type="caution">
    <text evidence="2">The sequence shown here is derived from an EMBL/GenBank/DDBJ whole genome shotgun (WGS) entry which is preliminary data.</text>
</comment>
<dbReference type="InterPro" id="IPR000182">
    <property type="entry name" value="GNAT_dom"/>
</dbReference>
<gene>
    <name evidence="2" type="ORF">IAB77_03210</name>
</gene>
<feature type="domain" description="N-acetyltransferase" evidence="1">
    <location>
        <begin position="2"/>
        <end position="148"/>
    </location>
</feature>
<dbReference type="GO" id="GO:0016747">
    <property type="term" value="F:acyltransferase activity, transferring groups other than amino-acyl groups"/>
    <property type="evidence" value="ECO:0007669"/>
    <property type="project" value="InterPro"/>
</dbReference>
<dbReference type="AlphaFoldDB" id="A0A9D0ZDC1"/>
<name>A0A9D0ZDC1_9FIRM</name>
<sequence length="148" mass="16183">MIRIKAVDAQNILEVCGLSSGGEGACTSAEGQARCNVLSIAEAKYDPELHPNAIYNDGVLIGFFMYSRAEDRAETATIRRFMVDGRFRRGAIEKKALEHVLRGLKIQGVRRAAAIIDGADENEKKLYLSLGFRFADSSGGECRGELDL</sequence>
<organism evidence="2 3">
    <name type="scientific">Candidatus Scatomorpha intestinavium</name>
    <dbReference type="NCBI Taxonomy" id="2840922"/>
    <lineage>
        <taxon>Bacteria</taxon>
        <taxon>Bacillati</taxon>
        <taxon>Bacillota</taxon>
        <taxon>Clostridia</taxon>
        <taxon>Eubacteriales</taxon>
        <taxon>Candidatus Scatomorpha</taxon>
    </lineage>
</organism>
<reference evidence="2" key="1">
    <citation type="submission" date="2020-10" db="EMBL/GenBank/DDBJ databases">
        <authorList>
            <person name="Gilroy R."/>
        </authorList>
    </citation>
    <scope>NUCLEOTIDE SEQUENCE</scope>
    <source>
        <strain evidence="2">ChiBcolR7-354</strain>
    </source>
</reference>
<proteinExistence type="predicted"/>
<evidence type="ECO:0000313" key="2">
    <source>
        <dbReference type="EMBL" id="HIQ78250.1"/>
    </source>
</evidence>
<accession>A0A9D0ZDC1</accession>
<dbReference type="CDD" id="cd04301">
    <property type="entry name" value="NAT_SF"/>
    <property type="match status" value="1"/>
</dbReference>
<evidence type="ECO:0000313" key="3">
    <source>
        <dbReference type="Proteomes" id="UP000824262"/>
    </source>
</evidence>
<evidence type="ECO:0000259" key="1">
    <source>
        <dbReference type="PROSITE" id="PS51186"/>
    </source>
</evidence>
<dbReference type="InterPro" id="IPR016181">
    <property type="entry name" value="Acyl_CoA_acyltransferase"/>
</dbReference>
<reference evidence="2" key="2">
    <citation type="journal article" date="2021" name="PeerJ">
        <title>Extensive microbial diversity within the chicken gut microbiome revealed by metagenomics and culture.</title>
        <authorList>
            <person name="Gilroy R."/>
            <person name="Ravi A."/>
            <person name="Getino M."/>
            <person name="Pursley I."/>
            <person name="Horton D.L."/>
            <person name="Alikhan N.F."/>
            <person name="Baker D."/>
            <person name="Gharbi K."/>
            <person name="Hall N."/>
            <person name="Watson M."/>
            <person name="Adriaenssens E.M."/>
            <person name="Foster-Nyarko E."/>
            <person name="Jarju S."/>
            <person name="Secka A."/>
            <person name="Antonio M."/>
            <person name="Oren A."/>
            <person name="Chaudhuri R.R."/>
            <person name="La Ragione R."/>
            <person name="Hildebrand F."/>
            <person name="Pallen M.J."/>
        </authorList>
    </citation>
    <scope>NUCLEOTIDE SEQUENCE</scope>
    <source>
        <strain evidence="2">ChiBcolR7-354</strain>
    </source>
</reference>
<dbReference type="Proteomes" id="UP000824262">
    <property type="component" value="Unassembled WGS sequence"/>
</dbReference>
<protein>
    <submittedName>
        <fullName evidence="2">GNAT family N-acetyltransferase</fullName>
    </submittedName>
</protein>
<dbReference type="Pfam" id="PF00583">
    <property type="entry name" value="Acetyltransf_1"/>
    <property type="match status" value="1"/>
</dbReference>
<dbReference type="SUPFAM" id="SSF55729">
    <property type="entry name" value="Acyl-CoA N-acyltransferases (Nat)"/>
    <property type="match status" value="1"/>
</dbReference>